<reference evidence="2 3" key="1">
    <citation type="submission" date="2018-05" db="EMBL/GenBank/DDBJ databases">
        <authorList>
            <person name="Zhang Y.-J."/>
        </authorList>
    </citation>
    <scope>NUCLEOTIDE SEQUENCE [LARGE SCALE GENOMIC DNA]</scope>
    <source>
        <strain evidence="2 3">CY04</strain>
    </source>
</reference>
<organism evidence="2 3">
    <name type="scientific">Parasedimentitalea denitrificans</name>
    <dbReference type="NCBI Taxonomy" id="2211118"/>
    <lineage>
        <taxon>Bacteria</taxon>
        <taxon>Pseudomonadati</taxon>
        <taxon>Pseudomonadota</taxon>
        <taxon>Alphaproteobacteria</taxon>
        <taxon>Rhodobacterales</taxon>
        <taxon>Paracoccaceae</taxon>
        <taxon>Parasedimentitalea</taxon>
    </lineage>
</organism>
<dbReference type="RefSeq" id="WP_167684721.1">
    <property type="nucleotide sequence ID" value="NZ_QHLQ01000013.1"/>
</dbReference>
<sequence length="104" mass="11042">MKSMIKLTMSLGLTVIVAQQAHAQSGRKCAPRDAVIERLAGTYGETRQSIGLGEQGMMIETFASENTGTWTITVTNPNGQTCLVASGRSFEQLAEALPPQGNDA</sequence>
<accession>A0ABX0WB43</accession>
<name>A0ABX0WB43_9RHOB</name>
<dbReference type="Proteomes" id="UP001429564">
    <property type="component" value="Unassembled WGS sequence"/>
</dbReference>
<comment type="caution">
    <text evidence="2">The sequence shown here is derived from an EMBL/GenBank/DDBJ whole genome shotgun (WGS) entry which is preliminary data.</text>
</comment>
<dbReference type="EMBL" id="QHLQ01000013">
    <property type="protein sequence ID" value="NIZ61999.1"/>
    <property type="molecule type" value="Genomic_DNA"/>
</dbReference>
<gene>
    <name evidence="2" type="ORF">DL239_13540</name>
</gene>
<protein>
    <submittedName>
        <fullName evidence="2">Uncharacterized protein</fullName>
    </submittedName>
</protein>
<evidence type="ECO:0000256" key="1">
    <source>
        <dbReference type="SAM" id="SignalP"/>
    </source>
</evidence>
<feature type="chain" id="PRO_5046442899" evidence="1">
    <location>
        <begin position="24"/>
        <end position="104"/>
    </location>
</feature>
<proteinExistence type="predicted"/>
<evidence type="ECO:0000313" key="2">
    <source>
        <dbReference type="EMBL" id="NIZ61999.1"/>
    </source>
</evidence>
<feature type="signal peptide" evidence="1">
    <location>
        <begin position="1"/>
        <end position="23"/>
    </location>
</feature>
<keyword evidence="1" id="KW-0732">Signal</keyword>
<keyword evidence="3" id="KW-1185">Reference proteome</keyword>
<evidence type="ECO:0000313" key="3">
    <source>
        <dbReference type="Proteomes" id="UP001429564"/>
    </source>
</evidence>